<dbReference type="AlphaFoldDB" id="A0A0G3BNU1"/>
<reference evidence="2 3" key="1">
    <citation type="submission" date="2015-05" db="EMBL/GenBank/DDBJ databases">
        <authorList>
            <person name="Tang B."/>
            <person name="Yu Y."/>
        </authorList>
    </citation>
    <scope>NUCLEOTIDE SEQUENCE [LARGE SCALE GENOMIC DNA]</scope>
    <source>
        <strain evidence="2 3">DSM 7029</strain>
    </source>
</reference>
<evidence type="ECO:0000313" key="3">
    <source>
        <dbReference type="Proteomes" id="UP000035352"/>
    </source>
</evidence>
<feature type="signal peptide" evidence="1">
    <location>
        <begin position="1"/>
        <end position="22"/>
    </location>
</feature>
<dbReference type="RefSeq" id="WP_047195217.1">
    <property type="nucleotide sequence ID" value="NZ_CP011371.1"/>
</dbReference>
<name>A0A0G3BNU1_9BURK</name>
<dbReference type="KEGG" id="pbh:AAW51_2967"/>
<keyword evidence="1" id="KW-0732">Signal</keyword>
<accession>A0A0G3BNU1</accession>
<evidence type="ECO:0000256" key="1">
    <source>
        <dbReference type="SAM" id="SignalP"/>
    </source>
</evidence>
<proteinExistence type="predicted"/>
<dbReference type="EMBL" id="CP011371">
    <property type="protein sequence ID" value="AKJ29658.1"/>
    <property type="molecule type" value="Genomic_DNA"/>
</dbReference>
<gene>
    <name evidence="2" type="ORF">AAW51_2967</name>
</gene>
<sequence length="98" mass="10341">MNAWTRCLVTAAAVAAFQPALAQAPAQDPISPVPGGGELSNFTCNSKTGLCQCKGEAECLDLGNSRLCVDGTVRQGESVGSLKCEFKFRRPVRGPVRE</sequence>
<keyword evidence="3" id="KW-1185">Reference proteome</keyword>
<protein>
    <submittedName>
        <fullName evidence="2">Uncharacterized protein</fullName>
    </submittedName>
</protein>
<evidence type="ECO:0000313" key="2">
    <source>
        <dbReference type="EMBL" id="AKJ29658.1"/>
    </source>
</evidence>
<feature type="chain" id="PRO_5002551683" evidence="1">
    <location>
        <begin position="23"/>
        <end position="98"/>
    </location>
</feature>
<organism evidence="2 3">
    <name type="scientific">Caldimonas brevitalea</name>
    <dbReference type="NCBI Taxonomy" id="413882"/>
    <lineage>
        <taxon>Bacteria</taxon>
        <taxon>Pseudomonadati</taxon>
        <taxon>Pseudomonadota</taxon>
        <taxon>Betaproteobacteria</taxon>
        <taxon>Burkholderiales</taxon>
        <taxon>Sphaerotilaceae</taxon>
        <taxon>Caldimonas</taxon>
    </lineage>
</organism>
<dbReference type="Proteomes" id="UP000035352">
    <property type="component" value="Chromosome"/>
</dbReference>